<comment type="similarity">
    <text evidence="2">Belongs to the bacterial solute-binding protein 7 family.</text>
</comment>
<comment type="subcellular location">
    <subcellularLocation>
        <location evidence="1">Periplasm</location>
    </subcellularLocation>
</comment>
<evidence type="ECO:0000256" key="6">
    <source>
        <dbReference type="SAM" id="MobiDB-lite"/>
    </source>
</evidence>
<dbReference type="GO" id="GO:0055085">
    <property type="term" value="P:transmembrane transport"/>
    <property type="evidence" value="ECO:0007669"/>
    <property type="project" value="InterPro"/>
</dbReference>
<dbReference type="InterPro" id="IPR038404">
    <property type="entry name" value="TRAP_DctP_sf"/>
</dbReference>
<feature type="region of interest" description="Disordered" evidence="6">
    <location>
        <begin position="334"/>
        <end position="403"/>
    </location>
</feature>
<evidence type="ECO:0000256" key="5">
    <source>
        <dbReference type="ARBA" id="ARBA00022764"/>
    </source>
</evidence>
<keyword evidence="9" id="KW-1185">Reference proteome</keyword>
<evidence type="ECO:0000256" key="3">
    <source>
        <dbReference type="ARBA" id="ARBA00022448"/>
    </source>
</evidence>
<feature type="compositionally biased region" description="Acidic residues" evidence="6">
    <location>
        <begin position="347"/>
        <end position="371"/>
    </location>
</feature>
<dbReference type="PANTHER" id="PTHR33376">
    <property type="match status" value="1"/>
</dbReference>
<evidence type="ECO:0000256" key="7">
    <source>
        <dbReference type="SAM" id="SignalP"/>
    </source>
</evidence>
<evidence type="ECO:0000313" key="8">
    <source>
        <dbReference type="EMBL" id="RJE81887.1"/>
    </source>
</evidence>
<dbReference type="NCBIfam" id="NF037995">
    <property type="entry name" value="TRAP_S1"/>
    <property type="match status" value="1"/>
</dbReference>
<accession>A0A418SLW2</accession>
<dbReference type="RefSeq" id="WP_119752155.1">
    <property type="nucleotide sequence ID" value="NZ_QZCG01000026.1"/>
</dbReference>
<dbReference type="InterPro" id="IPR018389">
    <property type="entry name" value="DctP_fam"/>
</dbReference>
<evidence type="ECO:0000313" key="9">
    <source>
        <dbReference type="Proteomes" id="UP000284202"/>
    </source>
</evidence>
<protein>
    <submittedName>
        <fullName evidence="8">C4-dicarboxylate ABC transporter</fullName>
    </submittedName>
</protein>
<organism evidence="8 9">
    <name type="scientific">Paracoccus onubensis</name>
    <dbReference type="NCBI Taxonomy" id="1675788"/>
    <lineage>
        <taxon>Bacteria</taxon>
        <taxon>Pseudomonadati</taxon>
        <taxon>Pseudomonadota</taxon>
        <taxon>Alphaproteobacteria</taxon>
        <taxon>Rhodobacterales</taxon>
        <taxon>Paracoccaceae</taxon>
        <taxon>Paracoccus</taxon>
    </lineage>
</organism>
<dbReference type="OrthoDB" id="8673861at2"/>
<evidence type="ECO:0000256" key="1">
    <source>
        <dbReference type="ARBA" id="ARBA00004418"/>
    </source>
</evidence>
<evidence type="ECO:0000256" key="2">
    <source>
        <dbReference type="ARBA" id="ARBA00009023"/>
    </source>
</evidence>
<keyword evidence="5" id="KW-0574">Periplasm</keyword>
<feature type="chain" id="PRO_5019283366" evidence="7">
    <location>
        <begin position="24"/>
        <end position="403"/>
    </location>
</feature>
<dbReference type="Gene3D" id="3.40.190.170">
    <property type="entry name" value="Bacterial extracellular solute-binding protein, family 7"/>
    <property type="match status" value="1"/>
</dbReference>
<name>A0A418SLW2_9RHOB</name>
<sequence length="403" mass="43323">MTYKTITAASVAALLLGASGATAETWRYAFEEALEEVQGKFAQKFKEEVEANSDHEIQLFPFGTLGESADIMEQAQSGILQFVDQSPGFTGASIPEAQVFFVPYLLPAEQSQLVEFFRTSKAIHELFPPLYADQGLELLTMFPEGEVMMTTQEPVHSPEDLNEVKFRVMTNPLLVDSYEAFGATPTPLPWGEVYGALQTGIIQGQENPAFYLESNKLYEVASHITRLGHNNFTTAVMANKDFYDELPDEDKKVIDDAIAAAFDYIVEYQEGLTEESLAKIQEAKSDVVITTLTEEERAPFKATAETVEKKFLEIGGAQAQEILDQMKADLAAVGEGGEASSTAEGEAAADEAAMDAAEGEGEAAAEGEAAEGEAAPETAPEAEAAEGEAPAEDEAPAEGEAGN</sequence>
<comment type="caution">
    <text evidence="8">The sequence shown here is derived from an EMBL/GenBank/DDBJ whole genome shotgun (WGS) entry which is preliminary data.</text>
</comment>
<feature type="compositionally biased region" description="Acidic residues" evidence="6">
    <location>
        <begin position="383"/>
        <end position="397"/>
    </location>
</feature>
<gene>
    <name evidence="8" type="ORF">D3P04_22640</name>
</gene>
<proteinExistence type="inferred from homology"/>
<keyword evidence="4 7" id="KW-0732">Signal</keyword>
<feature type="compositionally biased region" description="Low complexity" evidence="6">
    <location>
        <begin position="372"/>
        <end position="382"/>
    </location>
</feature>
<dbReference type="AlphaFoldDB" id="A0A418SLW2"/>
<dbReference type="Proteomes" id="UP000284202">
    <property type="component" value="Unassembled WGS sequence"/>
</dbReference>
<feature type="signal peptide" evidence="7">
    <location>
        <begin position="1"/>
        <end position="23"/>
    </location>
</feature>
<evidence type="ECO:0000256" key="4">
    <source>
        <dbReference type="ARBA" id="ARBA00022729"/>
    </source>
</evidence>
<dbReference type="Pfam" id="PF03480">
    <property type="entry name" value="DctP"/>
    <property type="match status" value="1"/>
</dbReference>
<dbReference type="PANTHER" id="PTHR33376:SF7">
    <property type="entry name" value="C4-DICARBOXYLATE-BINDING PROTEIN DCTB"/>
    <property type="match status" value="1"/>
</dbReference>
<keyword evidence="3" id="KW-0813">Transport</keyword>
<dbReference type="EMBL" id="QZCG01000026">
    <property type="protein sequence ID" value="RJE81887.1"/>
    <property type="molecule type" value="Genomic_DNA"/>
</dbReference>
<dbReference type="GO" id="GO:0042597">
    <property type="term" value="C:periplasmic space"/>
    <property type="evidence" value="ECO:0007669"/>
    <property type="project" value="UniProtKB-SubCell"/>
</dbReference>
<reference evidence="9" key="1">
    <citation type="submission" date="2018-09" db="EMBL/GenBank/DDBJ databases">
        <title>Acidovorax cavernicola nov. sp. isolated from Gruta de las Maravillas (Aracena, Spain).</title>
        <authorList>
            <person name="Jurado V."/>
            <person name="Gutierrez-Patricio S."/>
            <person name="Gonzalez-Pimentel J.L."/>
            <person name="Miller A.Z."/>
            <person name="Laiz L."/>
            <person name="Saiz-Jimenez C."/>
        </authorList>
    </citation>
    <scope>NUCLEOTIDE SEQUENCE [LARGE SCALE GENOMIC DNA]</scope>
    <source>
        <strain evidence="9">1011MAR3C25</strain>
    </source>
</reference>